<dbReference type="SMART" id="SM00184">
    <property type="entry name" value="RING"/>
    <property type="match status" value="1"/>
</dbReference>
<dbReference type="GO" id="GO:0005829">
    <property type="term" value="C:cytosol"/>
    <property type="evidence" value="ECO:0007669"/>
    <property type="project" value="TreeGrafter"/>
</dbReference>
<evidence type="ECO:0000256" key="1">
    <source>
        <dbReference type="ARBA" id="ARBA00022723"/>
    </source>
</evidence>
<accession>A0A0D7BU78</accession>
<dbReference type="PANTHER" id="PTHR15067">
    <property type="entry name" value="E3 UBIQUITIN-PROTEIN LIGASE RNF8"/>
    <property type="match status" value="1"/>
</dbReference>
<dbReference type="SUPFAM" id="SSF57850">
    <property type="entry name" value="RING/U-box"/>
    <property type="match status" value="1"/>
</dbReference>
<dbReference type="OrthoDB" id="687730at2759"/>
<reference evidence="7 8" key="1">
    <citation type="journal article" date="2015" name="Fungal Genet. Biol.">
        <title>Evolution of novel wood decay mechanisms in Agaricales revealed by the genome sequences of Fistulina hepatica and Cylindrobasidium torrendii.</title>
        <authorList>
            <person name="Floudas D."/>
            <person name="Held B.W."/>
            <person name="Riley R."/>
            <person name="Nagy L.G."/>
            <person name="Koehler G."/>
            <person name="Ransdell A.S."/>
            <person name="Younus H."/>
            <person name="Chow J."/>
            <person name="Chiniquy J."/>
            <person name="Lipzen A."/>
            <person name="Tritt A."/>
            <person name="Sun H."/>
            <person name="Haridas S."/>
            <person name="LaButti K."/>
            <person name="Ohm R.A."/>
            <person name="Kues U."/>
            <person name="Blanchette R.A."/>
            <person name="Grigoriev I.V."/>
            <person name="Minto R.E."/>
            <person name="Hibbett D.S."/>
        </authorList>
    </citation>
    <scope>NUCLEOTIDE SEQUENCE [LARGE SCALE GENOMIC DNA]</scope>
    <source>
        <strain evidence="7 8">FP15055 ss-10</strain>
    </source>
</reference>
<evidence type="ECO:0000256" key="3">
    <source>
        <dbReference type="ARBA" id="ARBA00022833"/>
    </source>
</evidence>
<evidence type="ECO:0000256" key="5">
    <source>
        <dbReference type="SAM" id="MobiDB-lite"/>
    </source>
</evidence>
<dbReference type="GO" id="GO:0000151">
    <property type="term" value="C:ubiquitin ligase complex"/>
    <property type="evidence" value="ECO:0007669"/>
    <property type="project" value="TreeGrafter"/>
</dbReference>
<dbReference type="InterPro" id="IPR001841">
    <property type="entry name" value="Znf_RING"/>
</dbReference>
<keyword evidence="2 4" id="KW-0863">Zinc-finger</keyword>
<dbReference type="GO" id="GO:0006511">
    <property type="term" value="P:ubiquitin-dependent protein catabolic process"/>
    <property type="evidence" value="ECO:0007669"/>
    <property type="project" value="TreeGrafter"/>
</dbReference>
<dbReference type="PANTHER" id="PTHR15067:SF7">
    <property type="entry name" value="E3 UBIQUITIN-PROTEIN LIGASE DMA1-RELATED"/>
    <property type="match status" value="1"/>
</dbReference>
<dbReference type="InterPro" id="IPR013083">
    <property type="entry name" value="Znf_RING/FYVE/PHD"/>
</dbReference>
<evidence type="ECO:0000313" key="7">
    <source>
        <dbReference type="EMBL" id="KIY73977.1"/>
    </source>
</evidence>
<gene>
    <name evidence="7" type="ORF">CYLTODRAFT_386107</name>
</gene>
<evidence type="ECO:0000259" key="6">
    <source>
        <dbReference type="PROSITE" id="PS50089"/>
    </source>
</evidence>
<dbReference type="EMBL" id="KN880433">
    <property type="protein sequence ID" value="KIY73977.1"/>
    <property type="molecule type" value="Genomic_DNA"/>
</dbReference>
<proteinExistence type="predicted"/>
<dbReference type="Gene3D" id="3.30.40.10">
    <property type="entry name" value="Zinc/RING finger domain, C3HC4 (zinc finger)"/>
    <property type="match status" value="1"/>
</dbReference>
<keyword evidence="1" id="KW-0479">Metal-binding</keyword>
<dbReference type="GO" id="GO:0032153">
    <property type="term" value="C:cell division site"/>
    <property type="evidence" value="ECO:0007669"/>
    <property type="project" value="TreeGrafter"/>
</dbReference>
<dbReference type="GO" id="GO:0061630">
    <property type="term" value="F:ubiquitin protein ligase activity"/>
    <property type="evidence" value="ECO:0007669"/>
    <property type="project" value="TreeGrafter"/>
</dbReference>
<evidence type="ECO:0000313" key="8">
    <source>
        <dbReference type="Proteomes" id="UP000054007"/>
    </source>
</evidence>
<evidence type="ECO:0000256" key="4">
    <source>
        <dbReference type="PROSITE-ProRule" id="PRU00175"/>
    </source>
</evidence>
<dbReference type="STRING" id="1314674.A0A0D7BU78"/>
<keyword evidence="3" id="KW-0862">Zinc</keyword>
<name>A0A0D7BU78_9AGAR</name>
<feature type="region of interest" description="Disordered" evidence="5">
    <location>
        <begin position="1"/>
        <end position="21"/>
    </location>
</feature>
<keyword evidence="8" id="KW-1185">Reference proteome</keyword>
<dbReference type="Proteomes" id="UP000054007">
    <property type="component" value="Unassembled WGS sequence"/>
</dbReference>
<dbReference type="AlphaFoldDB" id="A0A0D7BU78"/>
<evidence type="ECO:0000256" key="2">
    <source>
        <dbReference type="ARBA" id="ARBA00022771"/>
    </source>
</evidence>
<sequence>MFATPVRAGPSVSSSSALHSRRSVDIPSPCYVQRTEKPMPPLSKTGLKPSPFGDCSICLYTMFRAQALFVAPCSHAFHYKCILPLVFGNDDFTCPNCRQQTILSDTGDANEEHDDCGQVMLAPIDDTEGQTSQLPL</sequence>
<feature type="domain" description="RING-type" evidence="6">
    <location>
        <begin position="55"/>
        <end position="98"/>
    </location>
</feature>
<protein>
    <recommendedName>
        <fullName evidence="6">RING-type domain-containing protein</fullName>
    </recommendedName>
</protein>
<dbReference type="PROSITE" id="PS50089">
    <property type="entry name" value="ZF_RING_2"/>
    <property type="match status" value="1"/>
</dbReference>
<dbReference type="GO" id="GO:0016567">
    <property type="term" value="P:protein ubiquitination"/>
    <property type="evidence" value="ECO:0007669"/>
    <property type="project" value="TreeGrafter"/>
</dbReference>
<dbReference type="Pfam" id="PF17123">
    <property type="entry name" value="zf-RING_11"/>
    <property type="match status" value="1"/>
</dbReference>
<dbReference type="GO" id="GO:0008270">
    <property type="term" value="F:zinc ion binding"/>
    <property type="evidence" value="ECO:0007669"/>
    <property type="project" value="UniProtKB-KW"/>
</dbReference>
<organism evidence="7 8">
    <name type="scientific">Cylindrobasidium torrendii FP15055 ss-10</name>
    <dbReference type="NCBI Taxonomy" id="1314674"/>
    <lineage>
        <taxon>Eukaryota</taxon>
        <taxon>Fungi</taxon>
        <taxon>Dikarya</taxon>
        <taxon>Basidiomycota</taxon>
        <taxon>Agaricomycotina</taxon>
        <taxon>Agaricomycetes</taxon>
        <taxon>Agaricomycetidae</taxon>
        <taxon>Agaricales</taxon>
        <taxon>Marasmiineae</taxon>
        <taxon>Physalacriaceae</taxon>
        <taxon>Cylindrobasidium</taxon>
    </lineage>
</organism>